<dbReference type="Pfam" id="PF02156">
    <property type="entry name" value="Glyco_hydro_26"/>
    <property type="match status" value="1"/>
</dbReference>
<accession>A0ABU7VXE5</accession>
<evidence type="ECO:0000313" key="9">
    <source>
        <dbReference type="Proteomes" id="UP001306950"/>
    </source>
</evidence>
<keyword evidence="2 4" id="KW-0378">Hydrolase</keyword>
<dbReference type="Gene3D" id="3.20.20.80">
    <property type="entry name" value="Glycosidases"/>
    <property type="match status" value="1"/>
</dbReference>
<sequence>MKKLRSLFAISLTASLILTAAPTAFGAAATGGNGTNNGNKTVDLVDAAATESTRSLFAYLQEVRGKHVLFGHQHATDEVLSSQPQGEPRSETYAAVGDYPAMFGWDTLSLEGYEKPGNLSYTREQNRDNLVASMKAAYKAGGVLALSSHMPNFVTGGDFYDTSGNVVSHILPGGDKHEEYNEFLDMVADFALHLKDDKGKPIPVIFRPFHEQSGGWFWWGAPYTTKEQYIEIYRYTVEYLRDGKGVHNFLYAFSPGSPFNGLEETYLKTYPGDDYVDILGFDTYYDGANQGWFDAVIADAKLVSRIADARGKVAAFTEFGYSGVKPTGTADKQFFTKLIAALQSDPDAKRMAYMLTWANFNYDSVFVPYRNSLQYGDHELLPDFENYYKDPYTYFSRDLKGVYNKKVKTAKERPFMHIVSPTGQETIRTAATTVRARVLNEKVRKVVYLVGDSTIEHKMTLNEAGFYAADWQPAPELNGKGTTLTVKVYGKGNSVMEQTITVYVGIAEQAVERFTFDRNIDGVQSNGNWPEELAASFSYAVWNGDGKLKIDVSGLQAADSWQELKIGFPNLAQRVNLQQVNRVSFEAWIPVAAGSGNGNASLRAAAELPPSSSKFLTAAVTPLSELETVTVDGIPYAAYKASIDLNDPEQISAAEGLQLALIGSYLHDAGPIYFDNISLINAYTGESDDPTLVDDFEGYKESNDLLQAGYSPSGDNNTISLDDEHKASGAYGLKFDYSLAGQGYTGITKDLGSRDWTQTGRVKFWLQPDGSGKKMVVQVKANDIYFEYYPDLTDTTARWVEVPFKDFAVAPWDTANQDKKLDTDNAKKVQAFSIYVNAVEGDSYSGENPFNSTLYVDSISAVPGEPGDIPEGEGSGEGPGGGIPAGTLYGFENGTEGFIVEQNYANAEVPTVTTAVYAEGAQALATAFDLTEGSNFEVTKYIDLDLSGHQNLSVKVKLASGSANVLLYVKTGNSWQWYDGGTVLVDSSAAEFTTLEIDLSQIEEAGLVKSIGLKVIQTGGSGQSAFYVDDFSLS</sequence>
<dbReference type="Pfam" id="PF21253">
    <property type="entry name" value="Mann_GBD_bact"/>
    <property type="match status" value="1"/>
</dbReference>
<dbReference type="InterPro" id="IPR005087">
    <property type="entry name" value="CBM11"/>
</dbReference>
<dbReference type="SUPFAM" id="SSF51445">
    <property type="entry name" value="(Trans)glycosidases"/>
    <property type="match status" value="1"/>
</dbReference>
<dbReference type="SUPFAM" id="SSF49785">
    <property type="entry name" value="Galactose-binding domain-like"/>
    <property type="match status" value="3"/>
</dbReference>
<organism evidence="8 9">
    <name type="scientific">Paenibacillus haidiansis</name>
    <dbReference type="NCBI Taxonomy" id="1574488"/>
    <lineage>
        <taxon>Bacteria</taxon>
        <taxon>Bacillati</taxon>
        <taxon>Bacillota</taxon>
        <taxon>Bacilli</taxon>
        <taxon>Bacillales</taxon>
        <taxon>Paenibacillaceae</taxon>
        <taxon>Paenibacillus</taxon>
    </lineage>
</organism>
<feature type="active site" description="Proton donor" evidence="4">
    <location>
        <position position="211"/>
    </location>
</feature>
<evidence type="ECO:0000256" key="2">
    <source>
        <dbReference type="ARBA" id="ARBA00022801"/>
    </source>
</evidence>
<dbReference type="RefSeq" id="WP_331848621.1">
    <property type="nucleotide sequence ID" value="NZ_JAZHPZ010000015.1"/>
</dbReference>
<gene>
    <name evidence="8" type="ORF">V3851_21710</name>
</gene>
<dbReference type="InterPro" id="IPR000805">
    <property type="entry name" value="Glyco_hydro_26"/>
</dbReference>
<feature type="region of interest" description="Disordered" evidence="5">
    <location>
        <begin position="863"/>
        <end position="882"/>
    </location>
</feature>
<feature type="chain" id="PRO_5046748309" evidence="6">
    <location>
        <begin position="21"/>
        <end position="1034"/>
    </location>
</feature>
<dbReference type="PROSITE" id="PS51764">
    <property type="entry name" value="GH26"/>
    <property type="match status" value="1"/>
</dbReference>
<evidence type="ECO:0000256" key="4">
    <source>
        <dbReference type="PROSITE-ProRule" id="PRU01100"/>
    </source>
</evidence>
<feature type="active site" description="Nucleophile" evidence="4">
    <location>
        <position position="318"/>
    </location>
</feature>
<keyword evidence="6" id="KW-0732">Signal</keyword>
<evidence type="ECO:0000256" key="1">
    <source>
        <dbReference type="ARBA" id="ARBA00007754"/>
    </source>
</evidence>
<evidence type="ECO:0000256" key="3">
    <source>
        <dbReference type="ARBA" id="ARBA00023295"/>
    </source>
</evidence>
<dbReference type="PANTHER" id="PTHR40079">
    <property type="entry name" value="MANNAN ENDO-1,4-BETA-MANNOSIDASE E-RELATED"/>
    <property type="match status" value="1"/>
</dbReference>
<keyword evidence="3 4" id="KW-0326">Glycosidase</keyword>
<evidence type="ECO:0000256" key="6">
    <source>
        <dbReference type="SAM" id="SignalP"/>
    </source>
</evidence>
<dbReference type="PANTHER" id="PTHR40079:SF4">
    <property type="entry name" value="GH26 DOMAIN-CONTAINING PROTEIN-RELATED"/>
    <property type="match status" value="1"/>
</dbReference>
<dbReference type="Proteomes" id="UP001306950">
    <property type="component" value="Unassembled WGS sequence"/>
</dbReference>
<dbReference type="Gene3D" id="2.60.120.260">
    <property type="entry name" value="Galactose-binding domain-like"/>
    <property type="match status" value="2"/>
</dbReference>
<protein>
    <submittedName>
        <fullName evidence="8">Glycosyl hydrolase</fullName>
    </submittedName>
</protein>
<dbReference type="Gene3D" id="2.60.120.430">
    <property type="entry name" value="Galactose-binding lectin"/>
    <property type="match status" value="1"/>
</dbReference>
<dbReference type="Gene3D" id="2.60.40.10">
    <property type="entry name" value="Immunoglobulins"/>
    <property type="match status" value="1"/>
</dbReference>
<feature type="signal peptide" evidence="6">
    <location>
        <begin position="1"/>
        <end position="20"/>
    </location>
</feature>
<evidence type="ECO:0000313" key="8">
    <source>
        <dbReference type="EMBL" id="MEF2968439.1"/>
    </source>
</evidence>
<dbReference type="Pfam" id="PF09212">
    <property type="entry name" value="CBM27"/>
    <property type="match status" value="1"/>
</dbReference>
<name>A0ABU7VXE5_9BACL</name>
<dbReference type="InterPro" id="IPR049475">
    <property type="entry name" value="Mann_GBD_bact"/>
</dbReference>
<dbReference type="Pfam" id="PF03425">
    <property type="entry name" value="CBM_11"/>
    <property type="match status" value="1"/>
</dbReference>
<dbReference type="InterPro" id="IPR017853">
    <property type="entry name" value="GH"/>
</dbReference>
<dbReference type="GO" id="GO:0016787">
    <property type="term" value="F:hydrolase activity"/>
    <property type="evidence" value="ECO:0007669"/>
    <property type="project" value="UniProtKB-KW"/>
</dbReference>
<feature type="domain" description="GH26" evidence="7">
    <location>
        <begin position="51"/>
        <end position="397"/>
    </location>
</feature>
<dbReference type="InterPro" id="IPR008979">
    <property type="entry name" value="Galactose-bd-like_sf"/>
</dbReference>
<evidence type="ECO:0000256" key="5">
    <source>
        <dbReference type="SAM" id="MobiDB-lite"/>
    </source>
</evidence>
<reference evidence="8 9" key="1">
    <citation type="submission" date="2024-02" db="EMBL/GenBank/DDBJ databases">
        <title>A nitrogen-fixing paenibacillus bacterium.</title>
        <authorList>
            <person name="Zhang W.L."/>
            <person name="Chen S.F."/>
        </authorList>
    </citation>
    <scope>NUCLEOTIDE SEQUENCE [LARGE SCALE GENOMIC DNA]</scope>
    <source>
        <strain evidence="8 9">M1</strain>
    </source>
</reference>
<comment type="caution">
    <text evidence="8">The sequence shown here is derived from an EMBL/GenBank/DDBJ whole genome shotgun (WGS) entry which is preliminary data.</text>
</comment>
<dbReference type="PRINTS" id="PR00739">
    <property type="entry name" value="GLHYDRLASE26"/>
</dbReference>
<keyword evidence="9" id="KW-1185">Reference proteome</keyword>
<feature type="compositionally biased region" description="Gly residues" evidence="5">
    <location>
        <begin position="873"/>
        <end position="882"/>
    </location>
</feature>
<dbReference type="InterPro" id="IPR015295">
    <property type="entry name" value="CBM27"/>
</dbReference>
<proteinExistence type="inferred from homology"/>
<evidence type="ECO:0000259" key="7">
    <source>
        <dbReference type="PROSITE" id="PS51764"/>
    </source>
</evidence>
<dbReference type="EMBL" id="JAZHPZ010000015">
    <property type="protein sequence ID" value="MEF2968439.1"/>
    <property type="molecule type" value="Genomic_DNA"/>
</dbReference>
<dbReference type="InterPro" id="IPR022790">
    <property type="entry name" value="GH26_dom"/>
</dbReference>
<comment type="similarity">
    <text evidence="1 4">Belongs to the glycosyl hydrolase 26 family.</text>
</comment>
<dbReference type="InterPro" id="IPR013783">
    <property type="entry name" value="Ig-like_fold"/>
</dbReference>